<gene>
    <name evidence="1" type="ORF">LCGC14_3132000</name>
</gene>
<comment type="caution">
    <text evidence="1">The sequence shown here is derived from an EMBL/GenBank/DDBJ whole genome shotgun (WGS) entry which is preliminary data.</text>
</comment>
<organism evidence="1">
    <name type="scientific">marine sediment metagenome</name>
    <dbReference type="NCBI Taxonomy" id="412755"/>
    <lineage>
        <taxon>unclassified sequences</taxon>
        <taxon>metagenomes</taxon>
        <taxon>ecological metagenomes</taxon>
    </lineage>
</organism>
<feature type="non-terminal residue" evidence="1">
    <location>
        <position position="1"/>
    </location>
</feature>
<sequence length="107" mass="12322">NGGYPRYLLNQAKDYGEATYRLVESILKPHAYLNCRRVQGVLGIMKKYSKKPFYEEVCGKTLKSGVKLPRTFKAMLQAEEKQLQLDIKIGISDLGRQMIRDASYYLN</sequence>
<evidence type="ECO:0000313" key="1">
    <source>
        <dbReference type="EMBL" id="KKK49741.1"/>
    </source>
</evidence>
<proteinExistence type="predicted"/>
<dbReference type="AlphaFoldDB" id="A0A0F8YNS0"/>
<protein>
    <submittedName>
        <fullName evidence="1">Uncharacterized protein</fullName>
    </submittedName>
</protein>
<dbReference type="EMBL" id="LAZR01068382">
    <property type="protein sequence ID" value="KKK49741.1"/>
    <property type="molecule type" value="Genomic_DNA"/>
</dbReference>
<name>A0A0F8YNS0_9ZZZZ</name>
<reference evidence="1" key="1">
    <citation type="journal article" date="2015" name="Nature">
        <title>Complex archaea that bridge the gap between prokaryotes and eukaryotes.</title>
        <authorList>
            <person name="Spang A."/>
            <person name="Saw J.H."/>
            <person name="Jorgensen S.L."/>
            <person name="Zaremba-Niedzwiedzka K."/>
            <person name="Martijn J."/>
            <person name="Lind A.E."/>
            <person name="van Eijk R."/>
            <person name="Schleper C."/>
            <person name="Guy L."/>
            <person name="Ettema T.J."/>
        </authorList>
    </citation>
    <scope>NUCLEOTIDE SEQUENCE</scope>
</reference>
<accession>A0A0F8YNS0</accession>